<evidence type="ECO:0000259" key="3">
    <source>
        <dbReference type="Pfam" id="PF01408"/>
    </source>
</evidence>
<evidence type="ECO:0000313" key="5">
    <source>
        <dbReference type="EMBL" id="MSU07103.1"/>
    </source>
</evidence>
<evidence type="ECO:0000259" key="4">
    <source>
        <dbReference type="Pfam" id="PF22725"/>
    </source>
</evidence>
<keyword evidence="2" id="KW-0560">Oxidoreductase</keyword>
<dbReference type="SUPFAM" id="SSF55347">
    <property type="entry name" value="Glyceraldehyde-3-phosphate dehydrogenase-like, C-terminal domain"/>
    <property type="match status" value="1"/>
</dbReference>
<dbReference type="Proteomes" id="UP000460549">
    <property type="component" value="Unassembled WGS sequence"/>
</dbReference>
<dbReference type="AlphaFoldDB" id="A0A7X2TSM0"/>
<dbReference type="Gene3D" id="3.30.360.10">
    <property type="entry name" value="Dihydrodipicolinate Reductase, domain 2"/>
    <property type="match status" value="1"/>
</dbReference>
<evidence type="ECO:0000256" key="2">
    <source>
        <dbReference type="ARBA" id="ARBA00023002"/>
    </source>
</evidence>
<evidence type="ECO:0000313" key="6">
    <source>
        <dbReference type="Proteomes" id="UP000460549"/>
    </source>
</evidence>
<feature type="domain" description="GFO/IDH/MocA-like oxidoreductase" evidence="4">
    <location>
        <begin position="132"/>
        <end position="244"/>
    </location>
</feature>
<proteinExistence type="inferred from homology"/>
<reference evidence="5 6" key="1">
    <citation type="submission" date="2019-08" db="EMBL/GenBank/DDBJ databases">
        <title>In-depth cultivation of the pig gut microbiome towards novel bacterial diversity and tailored functional studies.</title>
        <authorList>
            <person name="Wylensek D."/>
            <person name="Hitch T.C.A."/>
            <person name="Clavel T."/>
        </authorList>
    </citation>
    <scope>NUCLEOTIDE SEQUENCE [LARGE SCALE GENOMIC DNA]</scope>
    <source>
        <strain evidence="5 6">NM-380-WT-3C1</strain>
    </source>
</reference>
<feature type="domain" description="Gfo/Idh/MocA-like oxidoreductase N-terminal" evidence="3">
    <location>
        <begin position="1"/>
        <end position="117"/>
    </location>
</feature>
<dbReference type="InterPro" id="IPR000683">
    <property type="entry name" value="Gfo/Idh/MocA-like_OxRdtase_N"/>
</dbReference>
<comment type="similarity">
    <text evidence="1">Belongs to the Gfo/Idh/MocA family.</text>
</comment>
<dbReference type="SUPFAM" id="SSF51735">
    <property type="entry name" value="NAD(P)-binding Rossmann-fold domains"/>
    <property type="match status" value="1"/>
</dbReference>
<accession>A0A7X2TSM0</accession>
<keyword evidence="6" id="KW-1185">Reference proteome</keyword>
<dbReference type="GO" id="GO:0000166">
    <property type="term" value="F:nucleotide binding"/>
    <property type="evidence" value="ECO:0007669"/>
    <property type="project" value="InterPro"/>
</dbReference>
<dbReference type="PANTHER" id="PTHR22604:SF105">
    <property type="entry name" value="TRANS-1,2-DIHYDROBENZENE-1,2-DIOL DEHYDROGENASE"/>
    <property type="match status" value="1"/>
</dbReference>
<dbReference type="RefSeq" id="WP_154426534.1">
    <property type="nucleotide sequence ID" value="NZ_VUNN01000026.1"/>
</dbReference>
<organism evidence="5 6">
    <name type="scientific">Bullifex porci</name>
    <dbReference type="NCBI Taxonomy" id="2606638"/>
    <lineage>
        <taxon>Bacteria</taxon>
        <taxon>Pseudomonadati</taxon>
        <taxon>Spirochaetota</taxon>
        <taxon>Spirochaetia</taxon>
        <taxon>Spirochaetales</taxon>
        <taxon>Spirochaetaceae</taxon>
        <taxon>Bullifex</taxon>
    </lineage>
</organism>
<dbReference type="PANTHER" id="PTHR22604">
    <property type="entry name" value="OXIDOREDUCTASES"/>
    <property type="match status" value="1"/>
</dbReference>
<comment type="caution">
    <text evidence="5">The sequence shown here is derived from an EMBL/GenBank/DDBJ whole genome shotgun (WGS) entry which is preliminary data.</text>
</comment>
<sequence length="326" mass="36503">MKVGFIGCGHIARTMAETVNNTKGFELYCVAARDVDRANAFKDEFGAKKAYGSYEELVADDNVELVYIATPHSHHRDHMMLCIEHKKNILCEKAFTVNEAEANEVLTAAKENGVFVAEAIWTRYMPARKLIDDIISSGKIGRVTTITANLGYQISNKERIIDPSLGGGVLLDIGIYPLNFALMARNNVNVKALTGICTKAETGVDLQDSMTLAFEDGSIATIFADAEVTSDRRGYIYGTKGYIEVENINNPEVIRVFDDSRKPFMNSEIIIKNDYNGYEYELIEAKKCIEEGKLESEMMSHKETLRVMRFMDAFRASWGIKLSNEI</sequence>
<gene>
    <name evidence="5" type="ORF">FYJ80_10055</name>
</gene>
<evidence type="ECO:0000256" key="1">
    <source>
        <dbReference type="ARBA" id="ARBA00010928"/>
    </source>
</evidence>
<dbReference type="InterPro" id="IPR036291">
    <property type="entry name" value="NAD(P)-bd_dom_sf"/>
</dbReference>
<protein>
    <submittedName>
        <fullName evidence="5">Gfo/Idh/MocA family oxidoreductase</fullName>
    </submittedName>
</protein>
<dbReference type="GO" id="GO:0016491">
    <property type="term" value="F:oxidoreductase activity"/>
    <property type="evidence" value="ECO:0007669"/>
    <property type="project" value="UniProtKB-KW"/>
</dbReference>
<dbReference type="Gene3D" id="3.40.50.720">
    <property type="entry name" value="NAD(P)-binding Rossmann-like Domain"/>
    <property type="match status" value="1"/>
</dbReference>
<dbReference type="InterPro" id="IPR050984">
    <property type="entry name" value="Gfo/Idh/MocA_domain"/>
</dbReference>
<dbReference type="EMBL" id="VUNN01000026">
    <property type="protein sequence ID" value="MSU07103.1"/>
    <property type="molecule type" value="Genomic_DNA"/>
</dbReference>
<dbReference type="InterPro" id="IPR055170">
    <property type="entry name" value="GFO_IDH_MocA-like_dom"/>
</dbReference>
<name>A0A7X2TSM0_9SPIO</name>
<dbReference type="Pfam" id="PF22725">
    <property type="entry name" value="GFO_IDH_MocA_C3"/>
    <property type="match status" value="1"/>
</dbReference>
<dbReference type="Pfam" id="PF01408">
    <property type="entry name" value="GFO_IDH_MocA"/>
    <property type="match status" value="1"/>
</dbReference>